<evidence type="ECO:0000313" key="4">
    <source>
        <dbReference type="Proteomes" id="UP001454086"/>
    </source>
</evidence>
<comment type="caution">
    <text evidence="3">The sequence shown here is derived from an EMBL/GenBank/DDBJ whole genome shotgun (WGS) entry which is preliminary data.</text>
</comment>
<feature type="compositionally biased region" description="Basic and acidic residues" evidence="1">
    <location>
        <begin position="185"/>
        <end position="194"/>
    </location>
</feature>
<name>A0ABV1D436_9FIRM</name>
<feature type="region of interest" description="Disordered" evidence="1">
    <location>
        <begin position="174"/>
        <end position="194"/>
    </location>
</feature>
<organism evidence="3 4">
    <name type="scientific">Enterocloster hominis</name>
    <name type="common">ex Hitch et al. 2024</name>
    <dbReference type="NCBI Taxonomy" id="1917870"/>
    <lineage>
        <taxon>Bacteria</taxon>
        <taxon>Bacillati</taxon>
        <taxon>Bacillota</taxon>
        <taxon>Clostridia</taxon>
        <taxon>Lachnospirales</taxon>
        <taxon>Lachnospiraceae</taxon>
        <taxon>Enterocloster</taxon>
    </lineage>
</organism>
<feature type="transmembrane region" description="Helical" evidence="2">
    <location>
        <begin position="9"/>
        <end position="25"/>
    </location>
</feature>
<feature type="transmembrane region" description="Helical" evidence="2">
    <location>
        <begin position="57"/>
        <end position="77"/>
    </location>
</feature>
<proteinExistence type="predicted"/>
<evidence type="ECO:0000313" key="3">
    <source>
        <dbReference type="EMBL" id="MEQ2424740.1"/>
    </source>
</evidence>
<evidence type="ECO:0000256" key="1">
    <source>
        <dbReference type="SAM" id="MobiDB-lite"/>
    </source>
</evidence>
<evidence type="ECO:0000256" key="2">
    <source>
        <dbReference type="SAM" id="Phobius"/>
    </source>
</evidence>
<keyword evidence="4" id="KW-1185">Reference proteome</keyword>
<feature type="transmembrane region" description="Helical" evidence="2">
    <location>
        <begin position="114"/>
        <end position="132"/>
    </location>
</feature>
<dbReference type="InterPro" id="IPR009476">
    <property type="entry name" value="DUF1097"/>
</dbReference>
<sequence>MDEKQRKTINMLTLAFGIAFMPPIWAVLAPFIGVGTGAVALICAGLFVANGNRRQDAVKISIGFLLGDLWAYIAVWVMETLQWNPNVELYATLFVMGGLAVIIGETFSRMIFTPSWLCGWAIGLTIMGPMKVNEIGTLPIQIGVAMLVGVIYVGVGVDAFQGMLVRRLARGGAAGNAAGQTGGADGRREEALEK</sequence>
<accession>A0ABV1D436</accession>
<feature type="transmembrane region" description="Helical" evidence="2">
    <location>
        <begin position="89"/>
        <end position="107"/>
    </location>
</feature>
<dbReference type="EMBL" id="JBBMFM010000018">
    <property type="protein sequence ID" value="MEQ2424740.1"/>
    <property type="molecule type" value="Genomic_DNA"/>
</dbReference>
<keyword evidence="2" id="KW-0472">Membrane</keyword>
<gene>
    <name evidence="3" type="ORF">WMQ36_07125</name>
</gene>
<keyword evidence="2" id="KW-0812">Transmembrane</keyword>
<dbReference type="Proteomes" id="UP001454086">
    <property type="component" value="Unassembled WGS sequence"/>
</dbReference>
<feature type="transmembrane region" description="Helical" evidence="2">
    <location>
        <begin position="138"/>
        <end position="160"/>
    </location>
</feature>
<feature type="transmembrane region" description="Helical" evidence="2">
    <location>
        <begin position="31"/>
        <end position="50"/>
    </location>
</feature>
<reference evidence="3 4" key="1">
    <citation type="submission" date="2024-03" db="EMBL/GenBank/DDBJ databases">
        <title>Human intestinal bacterial collection.</title>
        <authorList>
            <person name="Pauvert C."/>
            <person name="Hitch T.C.A."/>
            <person name="Clavel T."/>
        </authorList>
    </citation>
    <scope>NUCLEOTIDE SEQUENCE [LARGE SCALE GENOMIC DNA]</scope>
    <source>
        <strain evidence="3 4">CLA-SR-H021</strain>
    </source>
</reference>
<dbReference type="RefSeq" id="WP_008717464.1">
    <property type="nucleotide sequence ID" value="NZ_JAJFDX010000001.1"/>
</dbReference>
<keyword evidence="2" id="KW-1133">Transmembrane helix</keyword>
<protein>
    <submittedName>
        <fullName evidence="3">DUF1097 domain-containing protein</fullName>
    </submittedName>
</protein>
<dbReference type="Pfam" id="PF06496">
    <property type="entry name" value="DUF1097"/>
    <property type="match status" value="1"/>
</dbReference>